<feature type="compositionally biased region" description="Basic and acidic residues" evidence="1">
    <location>
        <begin position="26"/>
        <end position="35"/>
    </location>
</feature>
<feature type="region of interest" description="Disordered" evidence="1">
    <location>
        <begin position="1"/>
        <end position="99"/>
    </location>
</feature>
<dbReference type="EMBL" id="JANPWB010000008">
    <property type="protein sequence ID" value="KAJ1160573.1"/>
    <property type="molecule type" value="Genomic_DNA"/>
</dbReference>
<evidence type="ECO:0000313" key="2">
    <source>
        <dbReference type="EMBL" id="KAJ1160573.1"/>
    </source>
</evidence>
<proteinExistence type="predicted"/>
<sequence length="99" mass="11084">MGQVDRGVPRGHFREHRGQQNTADLEAEKKDEDGGARAGDADGFSEEDGKIEGKRRDARGTRGERTKTQKQRQKGQTSQAQTAKDVLLKPEKIKEEKTH</sequence>
<keyword evidence="3" id="KW-1185">Reference proteome</keyword>
<evidence type="ECO:0000313" key="3">
    <source>
        <dbReference type="Proteomes" id="UP001066276"/>
    </source>
</evidence>
<name>A0AAV7SBI1_PLEWA</name>
<feature type="compositionally biased region" description="Basic and acidic residues" evidence="1">
    <location>
        <begin position="47"/>
        <end position="67"/>
    </location>
</feature>
<dbReference type="Proteomes" id="UP001066276">
    <property type="component" value="Chromosome 4_2"/>
</dbReference>
<accession>A0AAV7SBI1</accession>
<organism evidence="2 3">
    <name type="scientific">Pleurodeles waltl</name>
    <name type="common">Iberian ribbed newt</name>
    <dbReference type="NCBI Taxonomy" id="8319"/>
    <lineage>
        <taxon>Eukaryota</taxon>
        <taxon>Metazoa</taxon>
        <taxon>Chordata</taxon>
        <taxon>Craniata</taxon>
        <taxon>Vertebrata</taxon>
        <taxon>Euteleostomi</taxon>
        <taxon>Amphibia</taxon>
        <taxon>Batrachia</taxon>
        <taxon>Caudata</taxon>
        <taxon>Salamandroidea</taxon>
        <taxon>Salamandridae</taxon>
        <taxon>Pleurodelinae</taxon>
        <taxon>Pleurodeles</taxon>
    </lineage>
</organism>
<comment type="caution">
    <text evidence="2">The sequence shown here is derived from an EMBL/GenBank/DDBJ whole genome shotgun (WGS) entry which is preliminary data.</text>
</comment>
<reference evidence="2" key="1">
    <citation type="journal article" date="2022" name="bioRxiv">
        <title>Sequencing and chromosome-scale assembly of the giantPleurodeles waltlgenome.</title>
        <authorList>
            <person name="Brown T."/>
            <person name="Elewa A."/>
            <person name="Iarovenko S."/>
            <person name="Subramanian E."/>
            <person name="Araus A.J."/>
            <person name="Petzold A."/>
            <person name="Susuki M."/>
            <person name="Suzuki K.-i.T."/>
            <person name="Hayashi T."/>
            <person name="Toyoda A."/>
            <person name="Oliveira C."/>
            <person name="Osipova E."/>
            <person name="Leigh N.D."/>
            <person name="Simon A."/>
            <person name="Yun M.H."/>
        </authorList>
    </citation>
    <scope>NUCLEOTIDE SEQUENCE</scope>
    <source>
        <strain evidence="2">20211129_DDA</strain>
        <tissue evidence="2">Liver</tissue>
    </source>
</reference>
<protein>
    <submittedName>
        <fullName evidence="2">Uncharacterized protein</fullName>
    </submittedName>
</protein>
<gene>
    <name evidence="2" type="ORF">NDU88_001069</name>
</gene>
<evidence type="ECO:0000256" key="1">
    <source>
        <dbReference type="SAM" id="MobiDB-lite"/>
    </source>
</evidence>
<feature type="compositionally biased region" description="Basic and acidic residues" evidence="1">
    <location>
        <begin position="86"/>
        <end position="99"/>
    </location>
</feature>
<dbReference type="AlphaFoldDB" id="A0AAV7SBI1"/>